<organism evidence="8 9">
    <name type="scientific">Batillaria attramentaria</name>
    <dbReference type="NCBI Taxonomy" id="370345"/>
    <lineage>
        <taxon>Eukaryota</taxon>
        <taxon>Metazoa</taxon>
        <taxon>Spiralia</taxon>
        <taxon>Lophotrochozoa</taxon>
        <taxon>Mollusca</taxon>
        <taxon>Gastropoda</taxon>
        <taxon>Caenogastropoda</taxon>
        <taxon>Sorbeoconcha</taxon>
        <taxon>Cerithioidea</taxon>
        <taxon>Batillariidae</taxon>
        <taxon>Batillaria</taxon>
    </lineage>
</organism>
<keyword evidence="3" id="KW-0067">ATP-binding</keyword>
<dbReference type="GO" id="GO:0005524">
    <property type="term" value="F:ATP binding"/>
    <property type="evidence" value="ECO:0007669"/>
    <property type="project" value="UniProtKB-KW"/>
</dbReference>
<keyword evidence="5" id="KW-0030">Aminoacyl-tRNA synthetase</keyword>
<evidence type="ECO:0000256" key="1">
    <source>
        <dbReference type="ARBA" id="ARBA00022598"/>
    </source>
</evidence>
<reference evidence="8 9" key="1">
    <citation type="journal article" date="2023" name="Sci. Data">
        <title>Genome assembly of the Korean intertidal mud-creeper Batillaria attramentaria.</title>
        <authorList>
            <person name="Patra A.K."/>
            <person name="Ho P.T."/>
            <person name="Jun S."/>
            <person name="Lee S.J."/>
            <person name="Kim Y."/>
            <person name="Won Y.J."/>
        </authorList>
    </citation>
    <scope>NUCLEOTIDE SEQUENCE [LARGE SCALE GENOMIC DNA]</scope>
    <source>
        <strain evidence="8">Wonlab-2016</strain>
    </source>
</reference>
<proteinExistence type="predicted"/>
<dbReference type="GO" id="GO:0004812">
    <property type="term" value="F:aminoacyl-tRNA ligase activity"/>
    <property type="evidence" value="ECO:0007669"/>
    <property type="project" value="UniProtKB-KW"/>
</dbReference>
<dbReference type="InterPro" id="IPR004364">
    <property type="entry name" value="Aa-tRNA-synt_II"/>
</dbReference>
<feature type="domain" description="Aminoacyl-tRNA synthetase class II (D/K/N)" evidence="7">
    <location>
        <begin position="12"/>
        <end position="120"/>
    </location>
</feature>
<dbReference type="InterPro" id="IPR002312">
    <property type="entry name" value="Asp/Asn-tRNA-synth_IIb"/>
</dbReference>
<dbReference type="Pfam" id="PF00152">
    <property type="entry name" value="tRNA-synt_2"/>
    <property type="match status" value="1"/>
</dbReference>
<keyword evidence="9" id="KW-1185">Reference proteome</keyword>
<evidence type="ECO:0000256" key="4">
    <source>
        <dbReference type="ARBA" id="ARBA00022917"/>
    </source>
</evidence>
<evidence type="ECO:0000256" key="6">
    <source>
        <dbReference type="SAM" id="MobiDB-lite"/>
    </source>
</evidence>
<dbReference type="Gene3D" id="3.30.930.10">
    <property type="entry name" value="Bira Bifunctional Protein, Domain 2"/>
    <property type="match status" value="1"/>
</dbReference>
<evidence type="ECO:0000313" key="8">
    <source>
        <dbReference type="EMBL" id="KAK7489758.1"/>
    </source>
</evidence>
<evidence type="ECO:0000256" key="2">
    <source>
        <dbReference type="ARBA" id="ARBA00022741"/>
    </source>
</evidence>
<accession>A0ABD0KR61</accession>
<name>A0ABD0KR61_9CAEN</name>
<dbReference type="PANTHER" id="PTHR22594">
    <property type="entry name" value="ASPARTYL/LYSYL-TRNA SYNTHETASE"/>
    <property type="match status" value="1"/>
</dbReference>
<dbReference type="PANTHER" id="PTHR22594:SF5">
    <property type="entry name" value="ASPARTATE--TRNA LIGASE, MITOCHONDRIAL"/>
    <property type="match status" value="1"/>
</dbReference>
<sequence>EACLSAGEGLESAHHPFTAPHPDDERLLHTQPEQVRGLHYDLVLNGQEIGGGSIRIHKADVQRYVLSTILKEDTTQLEHLLFALDSGCPPHGGIALGLDRLVAIACGAQSIRDVIAFPKSANGRDPMSDAPAVVSQEELDAYHICVKKKSHAAEVLTETFDHAQDEPEPLSSRSK</sequence>
<feature type="non-terminal residue" evidence="8">
    <location>
        <position position="1"/>
    </location>
</feature>
<feature type="region of interest" description="Disordered" evidence="6">
    <location>
        <begin position="1"/>
        <end position="23"/>
    </location>
</feature>
<evidence type="ECO:0000259" key="7">
    <source>
        <dbReference type="Pfam" id="PF00152"/>
    </source>
</evidence>
<keyword evidence="4" id="KW-0648">Protein biosynthesis</keyword>
<protein>
    <recommendedName>
        <fullName evidence="7">Aminoacyl-tRNA synthetase class II (D/K/N) domain-containing protein</fullName>
    </recommendedName>
</protein>
<dbReference type="GO" id="GO:0006412">
    <property type="term" value="P:translation"/>
    <property type="evidence" value="ECO:0007669"/>
    <property type="project" value="UniProtKB-KW"/>
</dbReference>
<keyword evidence="2" id="KW-0547">Nucleotide-binding</keyword>
<keyword evidence="1" id="KW-0436">Ligase</keyword>
<evidence type="ECO:0000256" key="5">
    <source>
        <dbReference type="ARBA" id="ARBA00023146"/>
    </source>
</evidence>
<gene>
    <name evidence="8" type="ORF">BaRGS_00018940</name>
</gene>
<dbReference type="AlphaFoldDB" id="A0ABD0KR61"/>
<dbReference type="PRINTS" id="PR01042">
    <property type="entry name" value="TRNASYNTHASP"/>
</dbReference>
<evidence type="ECO:0000313" key="9">
    <source>
        <dbReference type="Proteomes" id="UP001519460"/>
    </source>
</evidence>
<evidence type="ECO:0000256" key="3">
    <source>
        <dbReference type="ARBA" id="ARBA00022840"/>
    </source>
</evidence>
<dbReference type="EMBL" id="JACVVK020000134">
    <property type="protein sequence ID" value="KAK7489758.1"/>
    <property type="molecule type" value="Genomic_DNA"/>
</dbReference>
<dbReference type="SUPFAM" id="SSF55681">
    <property type="entry name" value="Class II aaRS and biotin synthetases"/>
    <property type="match status" value="1"/>
</dbReference>
<dbReference type="Proteomes" id="UP001519460">
    <property type="component" value="Unassembled WGS sequence"/>
</dbReference>
<comment type="caution">
    <text evidence="8">The sequence shown here is derived from an EMBL/GenBank/DDBJ whole genome shotgun (WGS) entry which is preliminary data.</text>
</comment>
<dbReference type="InterPro" id="IPR045864">
    <property type="entry name" value="aa-tRNA-synth_II/BPL/LPL"/>
</dbReference>